<comment type="caution">
    <text evidence="2">The sequence shown here is derived from an EMBL/GenBank/DDBJ whole genome shotgun (WGS) entry which is preliminary data.</text>
</comment>
<dbReference type="SUPFAM" id="SSF47240">
    <property type="entry name" value="Ferritin-like"/>
    <property type="match status" value="1"/>
</dbReference>
<evidence type="ECO:0000313" key="2">
    <source>
        <dbReference type="EMBL" id="MCS3920786.1"/>
    </source>
</evidence>
<evidence type="ECO:0000256" key="1">
    <source>
        <dbReference type="ARBA" id="ARBA00007644"/>
    </source>
</evidence>
<sequence>MPVQRKLVGSALAKRWSVLTFMGKQLHHKLCRAQRAKTKPKKEAMRMYLRIDRLQIELPMPKEPDPNAAAAVQELLGGRFGEMSTLMNYTYQSFNFRAHDKLKPFRDLIANIATEELGHIELVAATVNALLTGVTKPADPDQAPLAVGKDARNTWHFIATAQTSLVGDSMGGFWHGGYVFNSGNLVLDLLHNFFLECGARLHKIRVYEMTTNPVAREMIGYLLVRGSVHATAYGKAIEVITGVDMTKLLPIPNIPNSKFPEARKYEEAGIHRTLYRFSPDDYKDIAKIWRGPSPTGDGDLVVVDGPPTGGPVPVLPEVPEEFAPGLTAEEIAELAKKLTGS</sequence>
<reference evidence="2 3" key="1">
    <citation type="submission" date="2022-08" db="EMBL/GenBank/DDBJ databases">
        <title>Bacterial and archaeal communities from various locations to study Microbial Dark Matter (Phase II).</title>
        <authorList>
            <person name="Stepanauskas R."/>
        </authorList>
    </citation>
    <scope>NUCLEOTIDE SEQUENCE [LARGE SCALE GENOMIC DNA]</scope>
    <source>
        <strain evidence="2 3">PD1</strain>
    </source>
</reference>
<name>A0ABT2ETM2_9BACT</name>
<organism evidence="2 3">
    <name type="scientific">Candidatus Fervidibacter sacchari</name>
    <dbReference type="NCBI Taxonomy" id="1448929"/>
    <lineage>
        <taxon>Bacteria</taxon>
        <taxon>Candidatus Fervidibacterota</taxon>
        <taxon>Candidatus Fervidibacter</taxon>
    </lineage>
</organism>
<proteinExistence type="inferred from homology"/>
<dbReference type="Gene3D" id="1.20.1260.10">
    <property type="match status" value="1"/>
</dbReference>
<dbReference type="InterPro" id="IPR012347">
    <property type="entry name" value="Ferritin-like"/>
</dbReference>
<dbReference type="InterPro" id="IPR009078">
    <property type="entry name" value="Ferritin-like_SF"/>
</dbReference>
<evidence type="ECO:0000313" key="3">
    <source>
        <dbReference type="Proteomes" id="UP001204798"/>
    </source>
</evidence>
<dbReference type="Pfam" id="PF05067">
    <property type="entry name" value="Mn_catalase"/>
    <property type="match status" value="1"/>
</dbReference>
<dbReference type="Proteomes" id="UP001204798">
    <property type="component" value="Unassembled WGS sequence"/>
</dbReference>
<dbReference type="InterPro" id="IPR039377">
    <property type="entry name" value="Mn_catalase_dom"/>
</dbReference>
<protein>
    <submittedName>
        <fullName evidence="2">Mn-containing catalase</fullName>
    </submittedName>
</protein>
<dbReference type="EMBL" id="JANUCP010000007">
    <property type="protein sequence ID" value="MCS3920786.1"/>
    <property type="molecule type" value="Genomic_DNA"/>
</dbReference>
<accession>A0ABT2ETM2</accession>
<keyword evidence="3" id="KW-1185">Reference proteome</keyword>
<comment type="similarity">
    <text evidence="1">Belongs to the manganese catalase family.</text>
</comment>
<dbReference type="InterPro" id="IPR007760">
    <property type="entry name" value="Mn_catalase"/>
</dbReference>
<dbReference type="CDD" id="cd01051">
    <property type="entry name" value="Mn_catalase"/>
    <property type="match status" value="1"/>
</dbReference>
<gene>
    <name evidence="2" type="ORF">M2350_003223</name>
</gene>